<accession>A0A9W6QBV5</accession>
<dbReference type="SUPFAM" id="SSF49899">
    <property type="entry name" value="Concanavalin A-like lectins/glucanases"/>
    <property type="match status" value="1"/>
</dbReference>
<gene>
    <name evidence="4" type="ORF">Kpho02_44400</name>
</gene>
<dbReference type="Gene3D" id="2.60.120.200">
    <property type="match status" value="1"/>
</dbReference>
<dbReference type="SMART" id="SM00560">
    <property type="entry name" value="LamGL"/>
    <property type="match status" value="1"/>
</dbReference>
<evidence type="ECO:0000313" key="4">
    <source>
        <dbReference type="EMBL" id="GLW72141.1"/>
    </source>
</evidence>
<reference evidence="4" key="1">
    <citation type="submission" date="2023-02" db="EMBL/GenBank/DDBJ databases">
        <title>Kitasatospora phosalacinea NBRC 14627.</title>
        <authorList>
            <person name="Ichikawa N."/>
            <person name="Sato H."/>
            <person name="Tonouchi N."/>
        </authorList>
    </citation>
    <scope>NUCLEOTIDE SEQUENCE</scope>
    <source>
        <strain evidence="4">NBRC 14627</strain>
    </source>
</reference>
<proteinExistence type="predicted"/>
<dbReference type="Pfam" id="PF13385">
    <property type="entry name" value="Laminin_G_3"/>
    <property type="match status" value="1"/>
</dbReference>
<organism evidence="4 5">
    <name type="scientific">Kitasatospora phosalacinea</name>
    <dbReference type="NCBI Taxonomy" id="2065"/>
    <lineage>
        <taxon>Bacteria</taxon>
        <taxon>Bacillati</taxon>
        <taxon>Actinomycetota</taxon>
        <taxon>Actinomycetes</taxon>
        <taxon>Kitasatosporales</taxon>
        <taxon>Streptomycetaceae</taxon>
        <taxon>Kitasatospora</taxon>
    </lineage>
</organism>
<dbReference type="Proteomes" id="UP001165041">
    <property type="component" value="Unassembled WGS sequence"/>
</dbReference>
<comment type="caution">
    <text evidence="4">The sequence shown here is derived from an EMBL/GenBank/DDBJ whole genome shotgun (WGS) entry which is preliminary data.</text>
</comment>
<evidence type="ECO:0000313" key="5">
    <source>
        <dbReference type="Proteomes" id="UP001165041"/>
    </source>
</evidence>
<evidence type="ECO:0000256" key="2">
    <source>
        <dbReference type="ARBA" id="ARBA00023157"/>
    </source>
</evidence>
<dbReference type="InterPro" id="IPR006558">
    <property type="entry name" value="LamG-like"/>
</dbReference>
<sequence length="115" mass="11686">MAAGDTTGWPYDTTSNANSTAAVQMGVWTHLTAVYDADSNQISLYVNGALAGTGTHQPGPAFNGKLAVGRWQNNGANANFFNGSISDVRTYGTALSAGSVALLPNGAPAAPLQLS</sequence>
<dbReference type="AlphaFoldDB" id="A0A9W6QBV5"/>
<dbReference type="EMBL" id="BSSA01000015">
    <property type="protein sequence ID" value="GLW72141.1"/>
    <property type="molecule type" value="Genomic_DNA"/>
</dbReference>
<evidence type="ECO:0000256" key="1">
    <source>
        <dbReference type="ARBA" id="ARBA00022729"/>
    </source>
</evidence>
<dbReference type="InterPro" id="IPR013320">
    <property type="entry name" value="ConA-like_dom_sf"/>
</dbReference>
<keyword evidence="2" id="KW-1015">Disulfide bond</keyword>
<dbReference type="RefSeq" id="WP_285737864.1">
    <property type="nucleotide sequence ID" value="NZ_BSSA01000015.1"/>
</dbReference>
<name>A0A9W6QBV5_9ACTN</name>
<evidence type="ECO:0000259" key="3">
    <source>
        <dbReference type="SMART" id="SM00560"/>
    </source>
</evidence>
<keyword evidence="1" id="KW-0732">Signal</keyword>
<feature type="domain" description="LamG-like jellyroll fold" evidence="3">
    <location>
        <begin position="1"/>
        <end position="98"/>
    </location>
</feature>
<protein>
    <recommendedName>
        <fullName evidence="3">LamG-like jellyroll fold domain-containing protein</fullName>
    </recommendedName>
</protein>